<comment type="cofactor">
    <cofactor evidence="1 4">
        <name>pyridoxal 5'-phosphate</name>
        <dbReference type="ChEBI" id="CHEBI:597326"/>
    </cofactor>
</comment>
<dbReference type="Gene3D" id="3.40.640.10">
    <property type="entry name" value="Type I PLP-dependent aspartate aminotransferase-like (Major domain)"/>
    <property type="match status" value="1"/>
</dbReference>
<evidence type="ECO:0000256" key="4">
    <source>
        <dbReference type="RuleBase" id="RU000481"/>
    </source>
</evidence>
<evidence type="ECO:0000256" key="2">
    <source>
        <dbReference type="ARBA" id="ARBA00022576"/>
    </source>
</evidence>
<evidence type="ECO:0000313" key="7">
    <source>
        <dbReference type="Proteomes" id="UP001597131"/>
    </source>
</evidence>
<keyword evidence="7" id="KW-1185">Reference proteome</keyword>
<comment type="similarity">
    <text evidence="4">Belongs to the class-I pyridoxal-phosphate-dependent aminotransferase family.</text>
</comment>
<protein>
    <recommendedName>
        <fullName evidence="4">Aminotransferase</fullName>
        <ecNumber evidence="4">2.6.1.-</ecNumber>
    </recommendedName>
</protein>
<dbReference type="RefSeq" id="WP_380743483.1">
    <property type="nucleotide sequence ID" value="NZ_JBHTLI010000001.1"/>
</dbReference>
<dbReference type="PANTHER" id="PTHR42832">
    <property type="entry name" value="AMINO ACID AMINOTRANSFERASE"/>
    <property type="match status" value="1"/>
</dbReference>
<evidence type="ECO:0000259" key="5">
    <source>
        <dbReference type="Pfam" id="PF00155"/>
    </source>
</evidence>
<dbReference type="PROSITE" id="PS00105">
    <property type="entry name" value="AA_TRANSFER_CLASS_1"/>
    <property type="match status" value="1"/>
</dbReference>
<proteinExistence type="inferred from homology"/>
<dbReference type="EMBL" id="JBHTLI010000001">
    <property type="protein sequence ID" value="MFD1095068.1"/>
    <property type="molecule type" value="Genomic_DNA"/>
</dbReference>
<reference evidence="7" key="1">
    <citation type="journal article" date="2019" name="Int. J. Syst. Evol. Microbiol.">
        <title>The Global Catalogue of Microorganisms (GCM) 10K type strain sequencing project: providing services to taxonomists for standard genome sequencing and annotation.</title>
        <authorList>
            <consortium name="The Broad Institute Genomics Platform"/>
            <consortium name="The Broad Institute Genome Sequencing Center for Infectious Disease"/>
            <person name="Wu L."/>
            <person name="Ma J."/>
        </authorList>
    </citation>
    <scope>NUCLEOTIDE SEQUENCE [LARGE SCALE GENOMIC DNA]</scope>
    <source>
        <strain evidence="7">CCUG 64793</strain>
    </source>
</reference>
<evidence type="ECO:0000256" key="1">
    <source>
        <dbReference type="ARBA" id="ARBA00001933"/>
    </source>
</evidence>
<dbReference type="InterPro" id="IPR004838">
    <property type="entry name" value="NHTrfase_class1_PyrdxlP-BS"/>
</dbReference>
<dbReference type="Proteomes" id="UP001597131">
    <property type="component" value="Unassembled WGS sequence"/>
</dbReference>
<dbReference type="InterPro" id="IPR050881">
    <property type="entry name" value="LL-DAP_aminotransferase"/>
</dbReference>
<name>A0ABW3NNE4_9FLAO</name>
<dbReference type="InterPro" id="IPR015422">
    <property type="entry name" value="PyrdxlP-dep_Trfase_small"/>
</dbReference>
<dbReference type="InterPro" id="IPR015421">
    <property type="entry name" value="PyrdxlP-dep_Trfase_major"/>
</dbReference>
<keyword evidence="3 4" id="KW-0808">Transferase</keyword>
<sequence length="382" mass="42913">MIQQATRLDHVKEYYFSAKLREVRALEAQGKPVINLGIGSPDLPPPPQVIAELNEAMANPAAHQYQPYKGTGDFRKAIQEFYKNHYDVKLDPDTEILPLMGSKEGITHISMAFLNEGDEVLIPNPGYPTYTSVTKLVGARPVYYELNEESNWNPDLKALEKSDLSKVKLMWVNYPHMPTGASADKAVFKELVEFAKKHKILIVNDNPYSFILNDHPKSILETEGAREVVLELNSLSKSFNMAGWRIGMVCGSEKNLQSILKVKTNMDSGMFYPLQAGAAAALRLPKKWFESQNKIYAARKEKVNELLTQLNCKPSADQTGMFVWAKVPNGTTSEKFVDDLLHKHSIFIAPGFIFGSRGEGYVRFSLCAAEEKIETAIKRIKK</sequence>
<dbReference type="GO" id="GO:0008483">
    <property type="term" value="F:transaminase activity"/>
    <property type="evidence" value="ECO:0007669"/>
    <property type="project" value="UniProtKB-KW"/>
</dbReference>
<dbReference type="InterPro" id="IPR004839">
    <property type="entry name" value="Aminotransferase_I/II_large"/>
</dbReference>
<dbReference type="Pfam" id="PF00155">
    <property type="entry name" value="Aminotran_1_2"/>
    <property type="match status" value="1"/>
</dbReference>
<dbReference type="InterPro" id="IPR015424">
    <property type="entry name" value="PyrdxlP-dep_Trfase"/>
</dbReference>
<evidence type="ECO:0000256" key="3">
    <source>
        <dbReference type="ARBA" id="ARBA00022679"/>
    </source>
</evidence>
<evidence type="ECO:0000313" key="6">
    <source>
        <dbReference type="EMBL" id="MFD1095068.1"/>
    </source>
</evidence>
<dbReference type="CDD" id="cd00609">
    <property type="entry name" value="AAT_like"/>
    <property type="match status" value="1"/>
</dbReference>
<keyword evidence="2 4" id="KW-0032">Aminotransferase</keyword>
<organism evidence="6 7">
    <name type="scientific">Salegentibacter chungangensis</name>
    <dbReference type="NCBI Taxonomy" id="1335724"/>
    <lineage>
        <taxon>Bacteria</taxon>
        <taxon>Pseudomonadati</taxon>
        <taxon>Bacteroidota</taxon>
        <taxon>Flavobacteriia</taxon>
        <taxon>Flavobacteriales</taxon>
        <taxon>Flavobacteriaceae</taxon>
        <taxon>Salegentibacter</taxon>
    </lineage>
</organism>
<dbReference type="SUPFAM" id="SSF53383">
    <property type="entry name" value="PLP-dependent transferases"/>
    <property type="match status" value="1"/>
</dbReference>
<dbReference type="PANTHER" id="PTHR42832:SF3">
    <property type="entry name" value="L-GLUTAMINE--4-(METHYLSULFANYL)-2-OXOBUTANOATE AMINOTRANSFERASE"/>
    <property type="match status" value="1"/>
</dbReference>
<feature type="domain" description="Aminotransferase class I/classII large" evidence="5">
    <location>
        <begin position="32"/>
        <end position="380"/>
    </location>
</feature>
<accession>A0ABW3NNE4</accession>
<dbReference type="Gene3D" id="3.90.1150.10">
    <property type="entry name" value="Aspartate Aminotransferase, domain 1"/>
    <property type="match status" value="1"/>
</dbReference>
<comment type="caution">
    <text evidence="6">The sequence shown here is derived from an EMBL/GenBank/DDBJ whole genome shotgun (WGS) entry which is preliminary data.</text>
</comment>
<dbReference type="EC" id="2.6.1.-" evidence="4"/>
<gene>
    <name evidence="6" type="ORF">ACFQ3Q_04845</name>
</gene>